<feature type="region of interest" description="Disordered" evidence="1">
    <location>
        <begin position="22"/>
        <end position="41"/>
    </location>
</feature>
<evidence type="ECO:0000256" key="2">
    <source>
        <dbReference type="SAM" id="SignalP"/>
    </source>
</evidence>
<proteinExistence type="predicted"/>
<evidence type="ECO:0008006" key="5">
    <source>
        <dbReference type="Google" id="ProtNLM"/>
    </source>
</evidence>
<comment type="caution">
    <text evidence="3">The sequence shown here is derived from an EMBL/GenBank/DDBJ whole genome shotgun (WGS) entry which is preliminary data.</text>
</comment>
<dbReference type="PANTHER" id="PTHR35606">
    <property type="entry name" value="CELLULOSE-BINDING FAMILY II PROTEIN"/>
    <property type="match status" value="1"/>
</dbReference>
<sequence>MHPVNFALLSSLAGLSQAAPQSSSSRLSSRQSDKSGWNPPADLATPLKEVWDHCEKTYSGGDLYSFKNYGWDQIMATEGVINYCVRWESDKPVPATQRQQIAEEVNRGYQKWFNWVYGWDNFPFDNVKVNVVGWAVKDKSLLEGSTEGLDIYTDVDAEGIPQCAESCGRFFHQDGDYSGCPAGADRHYDQSIWLTPGFDGGAGGDWGQRVATELFMSGLDGGDNMLYILHEQGHSFGLDDFYDWSPSGRNDDFIMSAGFVSNITDFDGWMYRNWWYELSRQRGWQKSA</sequence>
<dbReference type="Proteomes" id="UP000094444">
    <property type="component" value="Unassembled WGS sequence"/>
</dbReference>
<accession>A0A2P5HZ17</accession>
<reference evidence="3" key="1">
    <citation type="submission" date="2017-09" db="EMBL/GenBank/DDBJ databases">
        <title>Polyketide synthases of a Diaporthe helianthi virulent isolate.</title>
        <authorList>
            <person name="Baroncelli R."/>
        </authorList>
    </citation>
    <scope>NUCLEOTIDE SEQUENCE [LARGE SCALE GENOMIC DNA]</scope>
    <source>
        <strain evidence="3">7/96</strain>
    </source>
</reference>
<feature type="signal peptide" evidence="2">
    <location>
        <begin position="1"/>
        <end position="18"/>
    </location>
</feature>
<organism evidence="3 4">
    <name type="scientific">Diaporthe helianthi</name>
    <dbReference type="NCBI Taxonomy" id="158607"/>
    <lineage>
        <taxon>Eukaryota</taxon>
        <taxon>Fungi</taxon>
        <taxon>Dikarya</taxon>
        <taxon>Ascomycota</taxon>
        <taxon>Pezizomycotina</taxon>
        <taxon>Sordariomycetes</taxon>
        <taxon>Sordariomycetidae</taxon>
        <taxon>Diaporthales</taxon>
        <taxon>Diaporthaceae</taxon>
        <taxon>Diaporthe</taxon>
    </lineage>
</organism>
<dbReference type="AlphaFoldDB" id="A0A2P5HZ17"/>
<dbReference type="OrthoDB" id="94998at2759"/>
<dbReference type="EMBL" id="MAVT02000478">
    <property type="protein sequence ID" value="POS75504.1"/>
    <property type="molecule type" value="Genomic_DNA"/>
</dbReference>
<keyword evidence="2" id="KW-0732">Signal</keyword>
<feature type="chain" id="PRO_5015166903" description="Cellulose-binding family II" evidence="2">
    <location>
        <begin position="19"/>
        <end position="288"/>
    </location>
</feature>
<evidence type="ECO:0000256" key="1">
    <source>
        <dbReference type="SAM" id="MobiDB-lite"/>
    </source>
</evidence>
<dbReference type="InParanoid" id="A0A2P5HZ17"/>
<keyword evidence="4" id="KW-1185">Reference proteome</keyword>
<name>A0A2P5HZ17_DIAHE</name>
<protein>
    <recommendedName>
        <fullName evidence="5">Cellulose-binding family II</fullName>
    </recommendedName>
</protein>
<gene>
    <name evidence="3" type="ORF">DHEL01_v206098</name>
</gene>
<evidence type="ECO:0000313" key="3">
    <source>
        <dbReference type="EMBL" id="POS75504.1"/>
    </source>
</evidence>
<dbReference type="PANTHER" id="PTHR35606:SF4">
    <property type="entry name" value="CELLULOSE-BINDING FAMILY II PROTEIN"/>
    <property type="match status" value="1"/>
</dbReference>
<evidence type="ECO:0000313" key="4">
    <source>
        <dbReference type="Proteomes" id="UP000094444"/>
    </source>
</evidence>